<evidence type="ECO:0000256" key="7">
    <source>
        <dbReference type="ARBA" id="ARBA00022912"/>
    </source>
</evidence>
<dbReference type="EC" id="3.1.3.16" evidence="3"/>
<dbReference type="CDD" id="cd00143">
    <property type="entry name" value="PP2Cc"/>
    <property type="match status" value="1"/>
</dbReference>
<dbReference type="InterPro" id="IPR015655">
    <property type="entry name" value="PP2C"/>
</dbReference>
<dbReference type="GO" id="GO:0004722">
    <property type="term" value="F:protein serine/threonine phosphatase activity"/>
    <property type="evidence" value="ECO:0007669"/>
    <property type="project" value="UniProtKB-EC"/>
</dbReference>
<keyword evidence="4" id="KW-0479">Metal-binding</keyword>
<evidence type="ECO:0000256" key="4">
    <source>
        <dbReference type="ARBA" id="ARBA00022723"/>
    </source>
</evidence>
<dbReference type="PANTHER" id="PTHR13832">
    <property type="entry name" value="PROTEIN PHOSPHATASE 2C"/>
    <property type="match status" value="1"/>
</dbReference>
<keyword evidence="8" id="KW-0464">Manganese</keyword>
<dbReference type="Pfam" id="PF00481">
    <property type="entry name" value="PP2C"/>
    <property type="match status" value="1"/>
</dbReference>
<evidence type="ECO:0000256" key="6">
    <source>
        <dbReference type="ARBA" id="ARBA00022842"/>
    </source>
</evidence>
<proteinExistence type="inferred from homology"/>
<accession>A0A378I594</accession>
<dbReference type="EMBL" id="UGNV01000001">
    <property type="protein sequence ID" value="STX27664.1"/>
    <property type="molecule type" value="Genomic_DNA"/>
</dbReference>
<comment type="cofactor">
    <cofactor evidence="1">
        <name>Mn(2+)</name>
        <dbReference type="ChEBI" id="CHEBI:29035"/>
    </cofactor>
</comment>
<dbReference type="Gene3D" id="3.60.40.10">
    <property type="entry name" value="PPM-type phosphatase domain"/>
    <property type="match status" value="2"/>
</dbReference>
<keyword evidence="6" id="KW-0460">Magnesium</keyword>
<evidence type="ECO:0000256" key="1">
    <source>
        <dbReference type="ARBA" id="ARBA00001936"/>
    </source>
</evidence>
<dbReference type="InterPro" id="IPR036457">
    <property type="entry name" value="PPM-type-like_dom_sf"/>
</dbReference>
<feature type="domain" description="PPM-type phosphatase" evidence="9">
    <location>
        <begin position="32"/>
        <end position="289"/>
    </location>
</feature>
<dbReference type="InterPro" id="IPR001932">
    <property type="entry name" value="PPM-type_phosphatase-like_dom"/>
</dbReference>
<keyword evidence="11" id="KW-1185">Reference proteome</keyword>
<evidence type="ECO:0000313" key="11">
    <source>
        <dbReference type="Proteomes" id="UP000254968"/>
    </source>
</evidence>
<protein>
    <recommendedName>
        <fullName evidence="3">protein-serine/threonine phosphatase</fullName>
        <ecNumber evidence="3">3.1.3.16</ecNumber>
    </recommendedName>
</protein>
<dbReference type="Proteomes" id="UP000254968">
    <property type="component" value="Unassembled WGS sequence"/>
</dbReference>
<dbReference type="RefSeq" id="WP_115301461.1">
    <property type="nucleotide sequence ID" value="NZ_CAAAHO010000003.1"/>
</dbReference>
<evidence type="ECO:0000256" key="3">
    <source>
        <dbReference type="ARBA" id="ARBA00013081"/>
    </source>
</evidence>
<evidence type="ECO:0000259" key="9">
    <source>
        <dbReference type="PROSITE" id="PS51746"/>
    </source>
</evidence>
<sequence>MIENDPQLDAQTTVIISTPGNDDVQQENSHYGFGCFETANIPHRSSQEDAMVWQVIKQDMSYLTPEDIGKRLWTSYKLVDESYKEFEKSNKIHKCGSTATTTVFDGKDNLITATLADSAAFVVVYNEQGNVKAVKRLNSVVHHPTDKKEIERIIKLGGVVIKGRVDSQVSSLAVSRALGDYGYLGRNKQKLICSDATIDILHLPTFLESQGINATSAIKIQVITACDGFTDAAGKNQSRQKHEAYLHDVLSSLNDGKPGQKSEAEIAKYLVTRAKEKSTDNISVSVQSLKEGTAVLLGVYDGHGGSAAAHYVAKHIGTEFLKQCAFGQEAYGWQELSTTAKNDIFIRDNPWAIPVKPNNEAQAKSILNFNQLKAQNYFFIFSYKTYEKKLIRVPTKLYDINLLPAITESEKEQHLFTDNDFIIPATDKRMIKAKLGKLYVEYSKHANNFIVKIQLIDKENHNLYVLLNLKKVNEGYLTLENILPIEYTNYSDGFSLNWALSSRQQEEFNHAYEIKQFLTKLMKGQDISAQERFNFECHCQKLFFNQPDLQDCYKQLQKSLSKLKPAQFKPELFDQQLSELTSSSSSLEVRKVRYVEELGKALQEKKLSMDDLKKLALYISNNPSHLLQERKGVGTFFNASSAQVDLVNKLMAMAFSEKQLLANAPEAGLENQAVSQAGRFW</sequence>
<comment type="similarity">
    <text evidence="2">Belongs to the PP2C family.</text>
</comment>
<dbReference type="PANTHER" id="PTHR13832:SF803">
    <property type="entry name" value="PROTEIN PHOSPHATASE 1G"/>
    <property type="match status" value="1"/>
</dbReference>
<gene>
    <name evidence="10" type="ORF">NCTC13315_00170</name>
</gene>
<dbReference type="OrthoDB" id="5648735at2"/>
<dbReference type="SMART" id="SM00332">
    <property type="entry name" value="PP2Cc"/>
    <property type="match status" value="1"/>
</dbReference>
<evidence type="ECO:0000256" key="2">
    <source>
        <dbReference type="ARBA" id="ARBA00006702"/>
    </source>
</evidence>
<organism evidence="10 11">
    <name type="scientific">Legionella beliardensis</name>
    <dbReference type="NCBI Taxonomy" id="91822"/>
    <lineage>
        <taxon>Bacteria</taxon>
        <taxon>Pseudomonadati</taxon>
        <taxon>Pseudomonadota</taxon>
        <taxon>Gammaproteobacteria</taxon>
        <taxon>Legionellales</taxon>
        <taxon>Legionellaceae</taxon>
        <taxon>Legionella</taxon>
    </lineage>
</organism>
<dbReference type="GO" id="GO:0046872">
    <property type="term" value="F:metal ion binding"/>
    <property type="evidence" value="ECO:0007669"/>
    <property type="project" value="UniProtKB-KW"/>
</dbReference>
<name>A0A378I594_9GAMM</name>
<evidence type="ECO:0000256" key="5">
    <source>
        <dbReference type="ARBA" id="ARBA00022801"/>
    </source>
</evidence>
<reference evidence="10 11" key="1">
    <citation type="submission" date="2018-06" db="EMBL/GenBank/DDBJ databases">
        <authorList>
            <consortium name="Pathogen Informatics"/>
            <person name="Doyle S."/>
        </authorList>
    </citation>
    <scope>NUCLEOTIDE SEQUENCE [LARGE SCALE GENOMIC DNA]</scope>
    <source>
        <strain evidence="10 11">NCTC13315</strain>
    </source>
</reference>
<evidence type="ECO:0000313" key="10">
    <source>
        <dbReference type="EMBL" id="STX27664.1"/>
    </source>
</evidence>
<dbReference type="AlphaFoldDB" id="A0A378I594"/>
<dbReference type="SUPFAM" id="SSF81606">
    <property type="entry name" value="PP2C-like"/>
    <property type="match status" value="2"/>
</dbReference>
<dbReference type="InterPro" id="IPR000222">
    <property type="entry name" value="PP2C_BS"/>
</dbReference>
<keyword evidence="5" id="KW-0378">Hydrolase</keyword>
<evidence type="ECO:0000256" key="8">
    <source>
        <dbReference type="ARBA" id="ARBA00023211"/>
    </source>
</evidence>
<dbReference type="PROSITE" id="PS51746">
    <property type="entry name" value="PPM_2"/>
    <property type="match status" value="1"/>
</dbReference>
<dbReference type="PROSITE" id="PS01032">
    <property type="entry name" value="PPM_1"/>
    <property type="match status" value="1"/>
</dbReference>
<keyword evidence="7" id="KW-0904">Protein phosphatase</keyword>